<dbReference type="EMBL" id="SHKY01000001">
    <property type="protein sequence ID" value="RZU51641.1"/>
    <property type="molecule type" value="Genomic_DNA"/>
</dbReference>
<evidence type="ECO:0000256" key="1">
    <source>
        <dbReference type="SAM" id="Phobius"/>
    </source>
</evidence>
<dbReference type="RefSeq" id="WP_130510381.1">
    <property type="nucleotide sequence ID" value="NZ_SHKY01000001.1"/>
</dbReference>
<evidence type="ECO:0000313" key="2">
    <source>
        <dbReference type="EMBL" id="RZU51641.1"/>
    </source>
</evidence>
<keyword evidence="1" id="KW-0812">Transmembrane</keyword>
<feature type="transmembrane region" description="Helical" evidence="1">
    <location>
        <begin position="96"/>
        <end position="115"/>
    </location>
</feature>
<comment type="caution">
    <text evidence="2">The sequence shown here is derived from an EMBL/GenBank/DDBJ whole genome shotgun (WGS) entry which is preliminary data.</text>
</comment>
<organism evidence="2 3">
    <name type="scientific">Krasilnikovia cinnamomea</name>
    <dbReference type="NCBI Taxonomy" id="349313"/>
    <lineage>
        <taxon>Bacteria</taxon>
        <taxon>Bacillati</taxon>
        <taxon>Actinomycetota</taxon>
        <taxon>Actinomycetes</taxon>
        <taxon>Micromonosporales</taxon>
        <taxon>Micromonosporaceae</taxon>
        <taxon>Krasilnikovia</taxon>
    </lineage>
</organism>
<name>A0A4Q7ZLZ6_9ACTN</name>
<keyword evidence="1" id="KW-0472">Membrane</keyword>
<evidence type="ECO:0000313" key="3">
    <source>
        <dbReference type="Proteomes" id="UP000292564"/>
    </source>
</evidence>
<gene>
    <name evidence="2" type="ORF">EV385_3474</name>
</gene>
<accession>A0A4Q7ZLZ6</accession>
<feature type="transmembrane region" description="Helical" evidence="1">
    <location>
        <begin position="127"/>
        <end position="147"/>
    </location>
</feature>
<dbReference type="AlphaFoldDB" id="A0A4Q7ZLZ6"/>
<sequence>MTSSLHSQSPAGASDPASGGRRGLPWWLAIAGAAAAAVVVNLLIFSIGNAADASFVVPQPNAKPQTVGAGGVIFSSSVPLAVGAGIAVLLARWWPVMLRVAQAVGGVLALLSALAPLSSDADGATRIALASMHVVVGVAFVAALEAYRRRRIAR</sequence>
<proteinExistence type="predicted"/>
<protein>
    <submittedName>
        <fullName evidence="2">Uncharacterized protein</fullName>
    </submittedName>
</protein>
<reference evidence="2 3" key="1">
    <citation type="submission" date="2019-02" db="EMBL/GenBank/DDBJ databases">
        <title>Sequencing the genomes of 1000 actinobacteria strains.</title>
        <authorList>
            <person name="Klenk H.-P."/>
        </authorList>
    </citation>
    <scope>NUCLEOTIDE SEQUENCE [LARGE SCALE GENOMIC DNA]</scope>
    <source>
        <strain evidence="2 3">DSM 45162</strain>
    </source>
</reference>
<dbReference type="Pfam" id="PF19545">
    <property type="entry name" value="DUF6069"/>
    <property type="match status" value="1"/>
</dbReference>
<feature type="transmembrane region" description="Helical" evidence="1">
    <location>
        <begin position="67"/>
        <end position="89"/>
    </location>
</feature>
<feature type="transmembrane region" description="Helical" evidence="1">
    <location>
        <begin position="26"/>
        <end position="47"/>
    </location>
</feature>
<keyword evidence="1" id="KW-1133">Transmembrane helix</keyword>
<dbReference type="InterPro" id="IPR045713">
    <property type="entry name" value="DUF6069"/>
</dbReference>
<dbReference type="Proteomes" id="UP000292564">
    <property type="component" value="Unassembled WGS sequence"/>
</dbReference>
<keyword evidence="3" id="KW-1185">Reference proteome</keyword>